<dbReference type="Proteomes" id="UP000704712">
    <property type="component" value="Unassembled WGS sequence"/>
</dbReference>
<organism evidence="2 3">
    <name type="scientific">Phytophthora infestans</name>
    <name type="common">Potato late blight agent</name>
    <name type="synonym">Botrytis infestans</name>
    <dbReference type="NCBI Taxonomy" id="4787"/>
    <lineage>
        <taxon>Eukaryota</taxon>
        <taxon>Sar</taxon>
        <taxon>Stramenopiles</taxon>
        <taxon>Oomycota</taxon>
        <taxon>Peronosporomycetes</taxon>
        <taxon>Peronosporales</taxon>
        <taxon>Peronosporaceae</taxon>
        <taxon>Phytophthora</taxon>
    </lineage>
</organism>
<reference evidence="2" key="1">
    <citation type="submission" date="2020-03" db="EMBL/GenBank/DDBJ databases">
        <title>Hybrid Assembly of Korean Phytophthora infestans isolates.</title>
        <authorList>
            <person name="Prokchorchik M."/>
            <person name="Lee Y."/>
            <person name="Seo J."/>
            <person name="Cho J.-H."/>
            <person name="Park Y.-E."/>
            <person name="Jang D.-C."/>
            <person name="Im J.-S."/>
            <person name="Choi J.-G."/>
            <person name="Park H.-J."/>
            <person name="Lee G.-B."/>
            <person name="Lee Y.-G."/>
            <person name="Hong S.-Y."/>
            <person name="Cho K."/>
            <person name="Sohn K.H."/>
        </authorList>
    </citation>
    <scope>NUCLEOTIDE SEQUENCE</scope>
    <source>
        <strain evidence="2">KR_2_A2</strain>
    </source>
</reference>
<sequence length="141" mass="14904">MAAFYLTPTISAALMTAVRAAQWQIRRTSLRRGNLLLAKKESSHVLRTLRAQQGRGHHANVSDADDAVSMRPSTVVSLKPIAACTSTGRGSIGHGAAAAFLLAMAEGLVLEGMVGFAGRGILGLILGLRLANMQMAVCMRF</sequence>
<keyword evidence="1" id="KW-0732">Signal</keyword>
<evidence type="ECO:0000313" key="2">
    <source>
        <dbReference type="EMBL" id="KAF4132359.1"/>
    </source>
</evidence>
<protein>
    <submittedName>
        <fullName evidence="2">Uncharacterized protein</fullName>
    </submittedName>
</protein>
<name>A0A8S9TZR6_PHYIN</name>
<feature type="chain" id="PRO_5035904116" evidence="1">
    <location>
        <begin position="21"/>
        <end position="141"/>
    </location>
</feature>
<accession>A0A8S9TZR6</accession>
<evidence type="ECO:0000256" key="1">
    <source>
        <dbReference type="SAM" id="SignalP"/>
    </source>
</evidence>
<gene>
    <name evidence="2" type="ORF">GN958_ATG18476</name>
</gene>
<dbReference type="AlphaFoldDB" id="A0A8S9TZR6"/>
<comment type="caution">
    <text evidence="2">The sequence shown here is derived from an EMBL/GenBank/DDBJ whole genome shotgun (WGS) entry which is preliminary data.</text>
</comment>
<proteinExistence type="predicted"/>
<evidence type="ECO:0000313" key="3">
    <source>
        <dbReference type="Proteomes" id="UP000704712"/>
    </source>
</evidence>
<dbReference type="EMBL" id="JAACNO010002552">
    <property type="protein sequence ID" value="KAF4132359.1"/>
    <property type="molecule type" value="Genomic_DNA"/>
</dbReference>
<feature type="signal peptide" evidence="1">
    <location>
        <begin position="1"/>
        <end position="20"/>
    </location>
</feature>